<proteinExistence type="predicted"/>
<organism evidence="1 2">
    <name type="scientific">Namhaeicola litoreus</name>
    <dbReference type="NCBI Taxonomy" id="1052145"/>
    <lineage>
        <taxon>Bacteria</taxon>
        <taxon>Pseudomonadati</taxon>
        <taxon>Bacteroidota</taxon>
        <taxon>Flavobacteriia</taxon>
        <taxon>Flavobacteriales</taxon>
        <taxon>Flavobacteriaceae</taxon>
        <taxon>Namhaeicola</taxon>
    </lineage>
</organism>
<dbReference type="NCBIfam" id="NF033711">
    <property type="entry name" value="T9SS_PorQ"/>
    <property type="match status" value="1"/>
</dbReference>
<comment type="caution">
    <text evidence="1">The sequence shown here is derived from an EMBL/GenBank/DDBJ whole genome shotgun (WGS) entry which is preliminary data.</text>
</comment>
<dbReference type="EMBL" id="JBHTMY010000003">
    <property type="protein sequence ID" value="MFD1316714.1"/>
    <property type="molecule type" value="Genomic_DNA"/>
</dbReference>
<dbReference type="Proteomes" id="UP001597201">
    <property type="component" value="Unassembled WGS sequence"/>
</dbReference>
<sequence>MKNAFLLIILMYGHFALAQVGGERVFSFLNIPVSARQAALGGDIYTMNEDVNQPLWNPASINRLIDNQLGVNYINYLGDLNMGSVTFAHLVNRRFGVLHGGIQYLDYGDFIGADESGLETGDFGARDIAISIGYSYQIPFSAFYLGGNLKYLNSKIENYNSSGLAADFGIYYYDDTKPYSFAAVIRNLGYQITVFDEIREELPLEIAIASSYQLQDVPLKWYLTINSLQSWYIAEPNPSNSSSNLDGETTNETINFFDQAIRHLVVGAEFFPEGAFSLRFGYNFRRAAELNLTEARTFAGFSAGFGLTTGRLTFEYAFTKYHPVTNSNTFSLLIDLNRRRF</sequence>
<dbReference type="NCBIfam" id="NF033709">
    <property type="entry name" value="PorV_fam"/>
    <property type="match status" value="1"/>
</dbReference>
<dbReference type="Gene3D" id="2.40.160.60">
    <property type="entry name" value="Outer membrane protein transport protein (OMPP1/FadL/TodX)"/>
    <property type="match status" value="1"/>
</dbReference>
<accession>A0ABW3Y7I9</accession>
<name>A0ABW3Y7I9_9FLAO</name>
<evidence type="ECO:0000313" key="2">
    <source>
        <dbReference type="Proteomes" id="UP001597201"/>
    </source>
</evidence>
<reference evidence="2" key="1">
    <citation type="journal article" date="2019" name="Int. J. Syst. Evol. Microbiol.">
        <title>The Global Catalogue of Microorganisms (GCM) 10K type strain sequencing project: providing services to taxonomists for standard genome sequencing and annotation.</title>
        <authorList>
            <consortium name="The Broad Institute Genomics Platform"/>
            <consortium name="The Broad Institute Genome Sequencing Center for Infectious Disease"/>
            <person name="Wu L."/>
            <person name="Ma J."/>
        </authorList>
    </citation>
    <scope>NUCLEOTIDE SEQUENCE [LARGE SCALE GENOMIC DNA]</scope>
    <source>
        <strain evidence="2">CCUG 61485</strain>
    </source>
</reference>
<dbReference type="RefSeq" id="WP_377179957.1">
    <property type="nucleotide sequence ID" value="NZ_JBHTMY010000003.1"/>
</dbReference>
<keyword evidence="2" id="KW-1185">Reference proteome</keyword>
<evidence type="ECO:0000313" key="1">
    <source>
        <dbReference type="EMBL" id="MFD1316714.1"/>
    </source>
</evidence>
<protein>
    <submittedName>
        <fullName evidence="1">Type IX secretion system protein PorQ</fullName>
    </submittedName>
</protein>
<gene>
    <name evidence="1" type="primary">porQ</name>
    <name evidence="1" type="ORF">ACFQ39_13900</name>
</gene>